<evidence type="ECO:0000313" key="3">
    <source>
        <dbReference type="EMBL" id="EGF99810.1"/>
    </source>
</evidence>
<dbReference type="GeneID" id="18926675"/>
<dbReference type="Proteomes" id="UP000001072">
    <property type="component" value="Unassembled WGS sequence"/>
</dbReference>
<dbReference type="InParanoid" id="F4S6E2"/>
<organism evidence="4">
    <name type="scientific">Melampsora larici-populina (strain 98AG31 / pathotype 3-4-7)</name>
    <name type="common">Poplar leaf rust fungus</name>
    <dbReference type="NCBI Taxonomy" id="747676"/>
    <lineage>
        <taxon>Eukaryota</taxon>
        <taxon>Fungi</taxon>
        <taxon>Dikarya</taxon>
        <taxon>Basidiomycota</taxon>
        <taxon>Pucciniomycotina</taxon>
        <taxon>Pucciniomycetes</taxon>
        <taxon>Pucciniales</taxon>
        <taxon>Melampsoraceae</taxon>
        <taxon>Melampsora</taxon>
    </lineage>
</organism>
<keyword evidence="4" id="KW-1185">Reference proteome</keyword>
<reference evidence="4" key="1">
    <citation type="journal article" date="2011" name="Proc. Natl. Acad. Sci. U.S.A.">
        <title>Obligate biotrophy features unraveled by the genomic analysis of rust fungi.</title>
        <authorList>
            <person name="Duplessis S."/>
            <person name="Cuomo C.A."/>
            <person name="Lin Y.-C."/>
            <person name="Aerts A."/>
            <person name="Tisserant E."/>
            <person name="Veneault-Fourrey C."/>
            <person name="Joly D.L."/>
            <person name="Hacquard S."/>
            <person name="Amselem J."/>
            <person name="Cantarel B.L."/>
            <person name="Chiu R."/>
            <person name="Coutinho P.M."/>
            <person name="Feau N."/>
            <person name="Field M."/>
            <person name="Frey P."/>
            <person name="Gelhaye E."/>
            <person name="Goldberg J."/>
            <person name="Grabherr M.G."/>
            <person name="Kodira C.D."/>
            <person name="Kohler A."/>
            <person name="Kuees U."/>
            <person name="Lindquist E.A."/>
            <person name="Lucas S.M."/>
            <person name="Mago R."/>
            <person name="Mauceli E."/>
            <person name="Morin E."/>
            <person name="Murat C."/>
            <person name="Pangilinan J.L."/>
            <person name="Park R."/>
            <person name="Pearson M."/>
            <person name="Quesneville H."/>
            <person name="Rouhier N."/>
            <person name="Sakthikumar S."/>
            <person name="Salamov A.A."/>
            <person name="Schmutz J."/>
            <person name="Selles B."/>
            <person name="Shapiro H."/>
            <person name="Tanguay P."/>
            <person name="Tuskan G.A."/>
            <person name="Henrissat B."/>
            <person name="Van de Peer Y."/>
            <person name="Rouze P."/>
            <person name="Ellis J.G."/>
            <person name="Dodds P.N."/>
            <person name="Schein J.E."/>
            <person name="Zhong S."/>
            <person name="Hamelin R.C."/>
            <person name="Grigoriev I.V."/>
            <person name="Szabo L.J."/>
            <person name="Martin F."/>
        </authorList>
    </citation>
    <scope>NUCLEOTIDE SEQUENCE [LARGE SCALE GENOMIC DNA]</scope>
    <source>
        <strain evidence="4">98AG31 / pathotype 3-4-7</strain>
    </source>
</reference>
<accession>F4S6E2</accession>
<evidence type="ECO:0000313" key="4">
    <source>
        <dbReference type="Proteomes" id="UP000001072"/>
    </source>
</evidence>
<dbReference type="HOGENOM" id="CLU_611212_0_0_1"/>
<sequence>MMVKPSKSKLKEIFLLWAIANVNFCVKGHPSLPKDTILLAEDVKGVTAPSNGADGLKDLRVAQDLSQPIPDGTKLETAEALHHSQTGSRDTKMTPEVVGNAVTKDVEDGKGLKKDLKTAPKSEESRAVKSKGVPNPEPNVVDGKKKFLNVAQVQGLSDSDLIGYIAQKERELEKSKIEFLETTMDHKFEQKPFTEAGIQPSGAYFHNSVDSKDQYNQAYQKTLTEAKNLVSKESLTPEALSKLTNKEYVKKASLFDQKVQQNLAEWEAQEDLMHDYLSKFFKLQALEFKSQKKLDAKWTKAMEEVKEKAKETGEPTDPTSLEKAAQRQFIKNQAKRHPKNLGWKEDEETMKEFEKYVREAEKKALRSAKRVLPRTDLLRSAALKMKHLGKLFINFFKNMFAWFSKLGRKTSHK</sequence>
<evidence type="ECO:0000259" key="2">
    <source>
        <dbReference type="Pfam" id="PF18241"/>
    </source>
</evidence>
<gene>
    <name evidence="3" type="ORF">MELLADRAFT_124202</name>
</gene>
<dbReference type="InterPro" id="IPR040489">
    <property type="entry name" value="AvrM-A"/>
</dbReference>
<evidence type="ECO:0000256" key="1">
    <source>
        <dbReference type="SAM" id="MobiDB-lite"/>
    </source>
</evidence>
<dbReference type="RefSeq" id="XP_007416945.1">
    <property type="nucleotide sequence ID" value="XM_007416883.1"/>
</dbReference>
<dbReference type="AlphaFoldDB" id="F4S6E2"/>
<dbReference type="KEGG" id="mlr:MELLADRAFT_124202"/>
<feature type="region of interest" description="Disordered" evidence="1">
    <location>
        <begin position="101"/>
        <end position="140"/>
    </location>
</feature>
<feature type="compositionally biased region" description="Basic and acidic residues" evidence="1">
    <location>
        <begin position="104"/>
        <end position="127"/>
    </location>
</feature>
<protein>
    <submittedName>
        <fullName evidence="3">Secreted protein</fullName>
    </submittedName>
</protein>
<feature type="domain" description="Flax-rust effector AvrM-A" evidence="2">
    <location>
        <begin position="233"/>
        <end position="380"/>
    </location>
</feature>
<dbReference type="Gene3D" id="1.20.58.1680">
    <property type="match status" value="1"/>
</dbReference>
<dbReference type="Pfam" id="PF18241">
    <property type="entry name" value="AvrM-A"/>
    <property type="match status" value="1"/>
</dbReference>
<dbReference type="OrthoDB" id="10532213at2759"/>
<name>F4S6E2_MELLP</name>
<proteinExistence type="predicted"/>
<dbReference type="EMBL" id="GL883154">
    <property type="protein sequence ID" value="EGF99810.1"/>
    <property type="molecule type" value="Genomic_DNA"/>
</dbReference>
<dbReference type="VEuPathDB" id="FungiDB:MELLADRAFT_124202"/>